<comment type="caution">
    <text evidence="2">The sequence shown here is derived from an EMBL/GenBank/DDBJ whole genome shotgun (WGS) entry which is preliminary data.</text>
</comment>
<gene>
    <name evidence="2" type="ORF">B296_00028632</name>
</gene>
<accession>A0A426XX76</accession>
<name>A0A426XX76_ENSVE</name>
<dbReference type="AlphaFoldDB" id="A0A426XX76"/>
<protein>
    <submittedName>
        <fullName evidence="2">Uncharacterized protein</fullName>
    </submittedName>
</protein>
<dbReference type="EMBL" id="AMZH03016674">
    <property type="protein sequence ID" value="RRT44123.1"/>
    <property type="molecule type" value="Genomic_DNA"/>
</dbReference>
<feature type="region of interest" description="Disordered" evidence="1">
    <location>
        <begin position="44"/>
        <end position="102"/>
    </location>
</feature>
<feature type="region of interest" description="Disordered" evidence="1">
    <location>
        <begin position="122"/>
        <end position="151"/>
    </location>
</feature>
<evidence type="ECO:0000256" key="1">
    <source>
        <dbReference type="SAM" id="MobiDB-lite"/>
    </source>
</evidence>
<feature type="compositionally biased region" description="Polar residues" evidence="1">
    <location>
        <begin position="132"/>
        <end position="151"/>
    </location>
</feature>
<proteinExistence type="predicted"/>
<sequence>MDDYRQRRTWHVRAVAVHESCWSTASDGVGKLGGVLSGVTRDHTAAGHEPHVTCPSMVLDHGTRKSPLDDQNTSEPSRLLISSPSSKDKTTSKGHSGNDSSNYPLYLVAHLATKLTVLGSLPDLGRGDAVTKRTTSGDPTCRQSASVPIEV</sequence>
<dbReference type="Proteomes" id="UP000287651">
    <property type="component" value="Unassembled WGS sequence"/>
</dbReference>
<evidence type="ECO:0000313" key="2">
    <source>
        <dbReference type="EMBL" id="RRT44123.1"/>
    </source>
</evidence>
<reference evidence="2 3" key="1">
    <citation type="journal article" date="2014" name="Agronomy (Basel)">
        <title>A Draft Genome Sequence for Ensete ventricosum, the Drought-Tolerant Tree Against Hunger.</title>
        <authorList>
            <person name="Harrison J."/>
            <person name="Moore K.A."/>
            <person name="Paszkiewicz K."/>
            <person name="Jones T."/>
            <person name="Grant M."/>
            <person name="Ambacheew D."/>
            <person name="Muzemil S."/>
            <person name="Studholme D.J."/>
        </authorList>
    </citation>
    <scope>NUCLEOTIDE SEQUENCE [LARGE SCALE GENOMIC DNA]</scope>
</reference>
<organism evidence="2 3">
    <name type="scientific">Ensete ventricosum</name>
    <name type="common">Abyssinian banana</name>
    <name type="synonym">Musa ensete</name>
    <dbReference type="NCBI Taxonomy" id="4639"/>
    <lineage>
        <taxon>Eukaryota</taxon>
        <taxon>Viridiplantae</taxon>
        <taxon>Streptophyta</taxon>
        <taxon>Embryophyta</taxon>
        <taxon>Tracheophyta</taxon>
        <taxon>Spermatophyta</taxon>
        <taxon>Magnoliopsida</taxon>
        <taxon>Liliopsida</taxon>
        <taxon>Zingiberales</taxon>
        <taxon>Musaceae</taxon>
        <taxon>Ensete</taxon>
    </lineage>
</organism>
<evidence type="ECO:0000313" key="3">
    <source>
        <dbReference type="Proteomes" id="UP000287651"/>
    </source>
</evidence>